<keyword evidence="1" id="KW-0732">Signal</keyword>
<protein>
    <recommendedName>
        <fullName evidence="4">Secreted protein</fullName>
    </recommendedName>
</protein>
<keyword evidence="3" id="KW-1185">Reference proteome</keyword>
<sequence>MVTRRRIFRISAHVLQILPIGSAEEVHPRAATNSHSQRAHTWDKNLARALQGGTYPPANVAPDQPCRPDRLCATAGEHGHVPQKRQIPNGKI</sequence>
<evidence type="ECO:0000313" key="2">
    <source>
        <dbReference type="EMBL" id="KAF2456175.1"/>
    </source>
</evidence>
<evidence type="ECO:0000256" key="1">
    <source>
        <dbReference type="SAM" id="SignalP"/>
    </source>
</evidence>
<dbReference type="AlphaFoldDB" id="A0A6A6NWK3"/>
<dbReference type="Proteomes" id="UP000799766">
    <property type="component" value="Unassembled WGS sequence"/>
</dbReference>
<feature type="chain" id="PRO_5025604968" description="Secreted protein" evidence="1">
    <location>
        <begin position="24"/>
        <end position="92"/>
    </location>
</feature>
<organism evidence="2 3">
    <name type="scientific">Lineolata rhizophorae</name>
    <dbReference type="NCBI Taxonomy" id="578093"/>
    <lineage>
        <taxon>Eukaryota</taxon>
        <taxon>Fungi</taxon>
        <taxon>Dikarya</taxon>
        <taxon>Ascomycota</taxon>
        <taxon>Pezizomycotina</taxon>
        <taxon>Dothideomycetes</taxon>
        <taxon>Dothideomycetes incertae sedis</taxon>
        <taxon>Lineolatales</taxon>
        <taxon>Lineolataceae</taxon>
        <taxon>Lineolata</taxon>
    </lineage>
</organism>
<proteinExistence type="predicted"/>
<feature type="signal peptide" evidence="1">
    <location>
        <begin position="1"/>
        <end position="23"/>
    </location>
</feature>
<name>A0A6A6NWK3_9PEZI</name>
<evidence type="ECO:0000313" key="3">
    <source>
        <dbReference type="Proteomes" id="UP000799766"/>
    </source>
</evidence>
<accession>A0A6A6NWK3</accession>
<dbReference type="EMBL" id="MU001684">
    <property type="protein sequence ID" value="KAF2456175.1"/>
    <property type="molecule type" value="Genomic_DNA"/>
</dbReference>
<gene>
    <name evidence="2" type="ORF">BDY21DRAFT_348130</name>
</gene>
<evidence type="ECO:0008006" key="4">
    <source>
        <dbReference type="Google" id="ProtNLM"/>
    </source>
</evidence>
<reference evidence="2" key="1">
    <citation type="journal article" date="2020" name="Stud. Mycol.">
        <title>101 Dothideomycetes genomes: a test case for predicting lifestyles and emergence of pathogens.</title>
        <authorList>
            <person name="Haridas S."/>
            <person name="Albert R."/>
            <person name="Binder M."/>
            <person name="Bloem J."/>
            <person name="Labutti K."/>
            <person name="Salamov A."/>
            <person name="Andreopoulos B."/>
            <person name="Baker S."/>
            <person name="Barry K."/>
            <person name="Bills G."/>
            <person name="Bluhm B."/>
            <person name="Cannon C."/>
            <person name="Castanera R."/>
            <person name="Culley D."/>
            <person name="Daum C."/>
            <person name="Ezra D."/>
            <person name="Gonzalez J."/>
            <person name="Henrissat B."/>
            <person name="Kuo A."/>
            <person name="Liang C."/>
            <person name="Lipzen A."/>
            <person name="Lutzoni F."/>
            <person name="Magnuson J."/>
            <person name="Mondo S."/>
            <person name="Nolan M."/>
            <person name="Ohm R."/>
            <person name="Pangilinan J."/>
            <person name="Park H.-J."/>
            <person name="Ramirez L."/>
            <person name="Alfaro M."/>
            <person name="Sun H."/>
            <person name="Tritt A."/>
            <person name="Yoshinaga Y."/>
            <person name="Zwiers L.-H."/>
            <person name="Turgeon B."/>
            <person name="Goodwin S."/>
            <person name="Spatafora J."/>
            <person name="Crous P."/>
            <person name="Grigoriev I."/>
        </authorList>
    </citation>
    <scope>NUCLEOTIDE SEQUENCE</scope>
    <source>
        <strain evidence="2">ATCC 16933</strain>
    </source>
</reference>